<accession>A0ABT0LFR6</accession>
<comment type="caution">
    <text evidence="1">The sequence shown here is derived from an EMBL/GenBank/DDBJ whole genome shotgun (WGS) entry which is preliminary data.</text>
</comment>
<keyword evidence="2" id="KW-1185">Reference proteome</keyword>
<evidence type="ECO:0000313" key="1">
    <source>
        <dbReference type="EMBL" id="MCL1126500.1"/>
    </source>
</evidence>
<dbReference type="Proteomes" id="UP001203423">
    <property type="component" value="Unassembled WGS sequence"/>
</dbReference>
<dbReference type="EMBL" id="JAKIKS010000091">
    <property type="protein sequence ID" value="MCL1126500.1"/>
    <property type="molecule type" value="Genomic_DNA"/>
</dbReference>
<gene>
    <name evidence="1" type="ORF">L2764_18925</name>
</gene>
<organism evidence="1 2">
    <name type="scientific">Shewanella surugensis</name>
    <dbReference type="NCBI Taxonomy" id="212020"/>
    <lineage>
        <taxon>Bacteria</taxon>
        <taxon>Pseudomonadati</taxon>
        <taxon>Pseudomonadota</taxon>
        <taxon>Gammaproteobacteria</taxon>
        <taxon>Alteromonadales</taxon>
        <taxon>Shewanellaceae</taxon>
        <taxon>Shewanella</taxon>
    </lineage>
</organism>
<evidence type="ECO:0000313" key="2">
    <source>
        <dbReference type="Proteomes" id="UP001203423"/>
    </source>
</evidence>
<protein>
    <submittedName>
        <fullName evidence="1">Pilus assembly protein PilZ</fullName>
    </submittedName>
</protein>
<proteinExistence type="predicted"/>
<sequence>MSETEQTIIPIMEQAVPTVDKETQEQELRKYARLSLRDDDAAVDLALACDGVTVKLRQKNWWKISQIGIANIKDFGLGGVGLITSTPLEIGQEVIIELNGHEMAVEIARSRPINSKLNFVGARWLSTDDKTILSMINQIKPT</sequence>
<dbReference type="RefSeq" id="WP_248941889.1">
    <property type="nucleotide sequence ID" value="NZ_JAKIKS010000091.1"/>
</dbReference>
<name>A0ABT0LFR6_9GAMM</name>
<reference evidence="1 2" key="1">
    <citation type="submission" date="2022-01" db="EMBL/GenBank/DDBJ databases">
        <title>Whole genome-based taxonomy of the Shewanellaceae.</title>
        <authorList>
            <person name="Martin-Rodriguez A.J."/>
        </authorList>
    </citation>
    <scope>NUCLEOTIDE SEQUENCE [LARGE SCALE GENOMIC DNA]</scope>
    <source>
        <strain evidence="1 2">DSM 17177</strain>
    </source>
</reference>